<feature type="transmembrane region" description="Helical" evidence="1">
    <location>
        <begin position="130"/>
        <end position="151"/>
    </location>
</feature>
<dbReference type="Pfam" id="PF09997">
    <property type="entry name" value="DUF2238"/>
    <property type="match status" value="1"/>
</dbReference>
<dbReference type="EMBL" id="JAMXLY010000004">
    <property type="protein sequence ID" value="MCO6024651.1"/>
    <property type="molecule type" value="Genomic_DNA"/>
</dbReference>
<dbReference type="RefSeq" id="WP_252760011.1">
    <property type="nucleotide sequence ID" value="NZ_JAMXLY010000004.1"/>
</dbReference>
<name>A0ABT1BU83_9BACT</name>
<evidence type="ECO:0000313" key="2">
    <source>
        <dbReference type="EMBL" id="MCO6024651.1"/>
    </source>
</evidence>
<keyword evidence="1" id="KW-0472">Membrane</keyword>
<sequence>MKLRLCIIILLIVIALVSLIHPPYLQDQLLQHLGTVVLLVPLVLDVRRQKLPVSAFIGIALFILLHIIGARYIYSNVPYESCFKSWFHIDVNGILHTTRNDYDRFVHLGFGIFFYPFFYFMSLKYVTRKYLPALFTAWLMIQTGSMLYELFEGLITCVMSPQAADDYNGQQGDMWDSQKDMAMALLGSTVMYVAYLLRRFYGKVQSR</sequence>
<protein>
    <submittedName>
        <fullName evidence="2">DUF2238 domain-containing protein</fullName>
    </submittedName>
</protein>
<proteinExistence type="predicted"/>
<evidence type="ECO:0000256" key="1">
    <source>
        <dbReference type="SAM" id="Phobius"/>
    </source>
</evidence>
<feature type="transmembrane region" description="Helical" evidence="1">
    <location>
        <begin position="53"/>
        <end position="74"/>
    </location>
</feature>
<keyword evidence="1" id="KW-0812">Transmembrane</keyword>
<comment type="caution">
    <text evidence="2">The sequence shown here is derived from an EMBL/GenBank/DDBJ whole genome shotgun (WGS) entry which is preliminary data.</text>
</comment>
<evidence type="ECO:0000313" key="3">
    <source>
        <dbReference type="Proteomes" id="UP001204015"/>
    </source>
</evidence>
<accession>A0ABT1BU83</accession>
<keyword evidence="3" id="KW-1185">Reference proteome</keyword>
<dbReference type="Proteomes" id="UP001204015">
    <property type="component" value="Unassembled WGS sequence"/>
</dbReference>
<feature type="transmembrane region" description="Helical" evidence="1">
    <location>
        <begin position="181"/>
        <end position="197"/>
    </location>
</feature>
<dbReference type="InterPro" id="IPR014509">
    <property type="entry name" value="YjdF-like"/>
</dbReference>
<organism evidence="2 3">
    <name type="scientific">Segatella cerevisiae</name>
    <dbReference type="NCBI Taxonomy" id="2053716"/>
    <lineage>
        <taxon>Bacteria</taxon>
        <taxon>Pseudomonadati</taxon>
        <taxon>Bacteroidota</taxon>
        <taxon>Bacteroidia</taxon>
        <taxon>Bacteroidales</taxon>
        <taxon>Prevotellaceae</taxon>
        <taxon>Segatella</taxon>
    </lineage>
</organism>
<feature type="transmembrane region" description="Helical" evidence="1">
    <location>
        <begin position="105"/>
        <end position="123"/>
    </location>
</feature>
<reference evidence="2 3" key="1">
    <citation type="submission" date="2022-06" db="EMBL/GenBank/DDBJ databases">
        <title>A taxonomic note on the genus Prevotella: Description of four novel genera and emended description of the genera Hallella and Xylanibacter.</title>
        <authorList>
            <person name="Hitch T.C.A."/>
        </authorList>
    </citation>
    <scope>NUCLEOTIDE SEQUENCE [LARGE SCALE GENOMIC DNA]</scope>
    <source>
        <strain evidence="2 3">DSM 100619</strain>
    </source>
</reference>
<gene>
    <name evidence="2" type="ORF">NG821_02135</name>
</gene>
<feature type="transmembrane region" description="Helical" evidence="1">
    <location>
        <begin position="29"/>
        <end position="46"/>
    </location>
</feature>
<keyword evidence="1" id="KW-1133">Transmembrane helix</keyword>